<name>A0ABR6CX93_9BACI</name>
<evidence type="ECO:0000313" key="7">
    <source>
        <dbReference type="EMBL" id="MBA9029331.1"/>
    </source>
</evidence>
<feature type="region of interest" description="Disordered" evidence="5">
    <location>
        <begin position="354"/>
        <end position="378"/>
    </location>
</feature>
<evidence type="ECO:0000313" key="8">
    <source>
        <dbReference type="Proteomes" id="UP000626697"/>
    </source>
</evidence>
<feature type="binding site" evidence="4">
    <location>
        <begin position="147"/>
        <end position="154"/>
    </location>
    <ligand>
        <name>ATP</name>
        <dbReference type="ChEBI" id="CHEBI:30616"/>
    </ligand>
</feature>
<evidence type="ECO:0000256" key="1">
    <source>
        <dbReference type="ARBA" id="ARBA00004141"/>
    </source>
</evidence>
<keyword evidence="3 4" id="KW-0067">ATP-binding</keyword>
<dbReference type="PANTHER" id="PTHR22683">
    <property type="entry name" value="SPORULATION PROTEIN RELATED"/>
    <property type="match status" value="1"/>
</dbReference>
<evidence type="ECO:0000256" key="5">
    <source>
        <dbReference type="SAM" id="MobiDB-lite"/>
    </source>
</evidence>
<gene>
    <name evidence="7" type="ORF">HNP81_004704</name>
</gene>
<dbReference type="SUPFAM" id="SSF52540">
    <property type="entry name" value="P-loop containing nucleoside triphosphate hydrolases"/>
    <property type="match status" value="1"/>
</dbReference>
<keyword evidence="2 4" id="KW-0547">Nucleotide-binding</keyword>
<comment type="caution">
    <text evidence="7">The sequence shown here is derived from an EMBL/GenBank/DDBJ whole genome shotgun (WGS) entry which is preliminary data.</text>
</comment>
<evidence type="ECO:0000256" key="3">
    <source>
        <dbReference type="ARBA" id="ARBA00022840"/>
    </source>
</evidence>
<dbReference type="PROSITE" id="PS50901">
    <property type="entry name" value="FTSK"/>
    <property type="match status" value="1"/>
</dbReference>
<dbReference type="Pfam" id="PF01580">
    <property type="entry name" value="FtsK_SpoIIIE"/>
    <property type="match status" value="1"/>
</dbReference>
<comment type="subcellular location">
    <subcellularLocation>
        <location evidence="1">Membrane</location>
        <topology evidence="1">Multi-pass membrane protein</topology>
    </subcellularLocation>
</comment>
<keyword evidence="8" id="KW-1185">Reference proteome</keyword>
<accession>A0ABR6CX93</accession>
<organism evidence="7 8">
    <name type="scientific">Peribacillus huizhouensis</name>
    <dbReference type="NCBI Taxonomy" id="1501239"/>
    <lineage>
        <taxon>Bacteria</taxon>
        <taxon>Bacillati</taxon>
        <taxon>Bacillota</taxon>
        <taxon>Bacilli</taxon>
        <taxon>Bacillales</taxon>
        <taxon>Bacillaceae</taxon>
        <taxon>Peribacillus</taxon>
    </lineage>
</organism>
<evidence type="ECO:0000256" key="2">
    <source>
        <dbReference type="ARBA" id="ARBA00022741"/>
    </source>
</evidence>
<protein>
    <submittedName>
        <fullName evidence="7">S-DNA-T family DNA segregation ATPase FtsK/SpoIIIE</fullName>
    </submittedName>
</protein>
<dbReference type="Gene3D" id="3.40.50.300">
    <property type="entry name" value="P-loop containing nucleotide triphosphate hydrolases"/>
    <property type="match status" value="1"/>
</dbReference>
<dbReference type="InterPro" id="IPR027417">
    <property type="entry name" value="P-loop_NTPase"/>
</dbReference>
<proteinExistence type="predicted"/>
<evidence type="ECO:0000256" key="4">
    <source>
        <dbReference type="PROSITE-ProRule" id="PRU00289"/>
    </source>
</evidence>
<feature type="compositionally biased region" description="Basic and acidic residues" evidence="5">
    <location>
        <begin position="363"/>
        <end position="372"/>
    </location>
</feature>
<dbReference type="Proteomes" id="UP000626697">
    <property type="component" value="Unassembled WGS sequence"/>
</dbReference>
<dbReference type="RefSeq" id="WP_182504096.1">
    <property type="nucleotide sequence ID" value="NZ_JACJHX010000033.1"/>
</dbReference>
<reference evidence="7 8" key="1">
    <citation type="submission" date="2020-08" db="EMBL/GenBank/DDBJ databases">
        <title>Genomic Encyclopedia of Type Strains, Phase IV (KMG-IV): sequencing the most valuable type-strain genomes for metagenomic binning, comparative biology and taxonomic classification.</title>
        <authorList>
            <person name="Goeker M."/>
        </authorList>
    </citation>
    <scope>NUCLEOTIDE SEQUENCE [LARGE SCALE GENOMIC DNA]</scope>
    <source>
        <strain evidence="7 8">DSM 105481</strain>
    </source>
</reference>
<evidence type="ECO:0000259" key="6">
    <source>
        <dbReference type="PROSITE" id="PS50901"/>
    </source>
</evidence>
<sequence length="386" mass="43536">MKMWLAKHRAKAELVKAFRNGEIGNRYSYGSNSGLVYPKILSVNISRKEKSLTYIFSIPTGMDPKEIKKKEYCFMQVFGEKIEIKGDTKVFTLKVYVGNDSNLIRYDADLFREQANKMRLPIVCGTDMNGANVLYDMVEHPHLLIAGETGSGKSTQLRSILSSLIQFKNPDRLQLYLCDLKRSEFHIFRRVKHVQSVLVSPVDMTAMLAYLSEELKKRGDLLDAHELSHIDDLPDPPPYIVLCIDEVALLRKEKVIMAIVEDISAIGRALGIFLILSMQRPDAKLLEGALKNNLTVRMGFKCADLINARIIGTPGSEKLKENGRMLLKLQGQDGLKEIQAPYLGLDEAKSILESHKSPFTKKPFKEPSKSSDNDSQIIDSIFEVLD</sequence>
<dbReference type="EMBL" id="JACJHX010000033">
    <property type="protein sequence ID" value="MBA9029331.1"/>
    <property type="molecule type" value="Genomic_DNA"/>
</dbReference>
<dbReference type="InterPro" id="IPR050206">
    <property type="entry name" value="FtsK/SpoIIIE/SftA"/>
</dbReference>
<dbReference type="InterPro" id="IPR002543">
    <property type="entry name" value="FtsK_dom"/>
</dbReference>
<feature type="domain" description="FtsK" evidence="6">
    <location>
        <begin position="130"/>
        <end position="309"/>
    </location>
</feature>
<dbReference type="PANTHER" id="PTHR22683:SF41">
    <property type="entry name" value="DNA TRANSLOCASE FTSK"/>
    <property type="match status" value="1"/>
</dbReference>